<evidence type="ECO:0000313" key="13">
    <source>
        <dbReference type="EMBL" id="KAG8464757.1"/>
    </source>
</evidence>
<dbReference type="AlphaFoldDB" id="A0A8J5XIF3"/>
<evidence type="ECO:0000256" key="6">
    <source>
        <dbReference type="ARBA" id="ARBA00022989"/>
    </source>
</evidence>
<dbReference type="GO" id="GO:0140563">
    <property type="term" value="F:UDP-D-xylose:beta-D-glucoside alpha-1,3-D-xylosyltransferase activity"/>
    <property type="evidence" value="ECO:0007669"/>
    <property type="project" value="UniProtKB-EC"/>
</dbReference>
<dbReference type="PANTHER" id="PTHR46012:SF2">
    <property type="entry name" value="IP22168P"/>
    <property type="match status" value="1"/>
</dbReference>
<keyword evidence="2" id="KW-0328">Glycosyltransferase</keyword>
<dbReference type="Proteomes" id="UP000751190">
    <property type="component" value="Unassembled WGS sequence"/>
</dbReference>
<evidence type="ECO:0000256" key="2">
    <source>
        <dbReference type="ARBA" id="ARBA00022676"/>
    </source>
</evidence>
<reference evidence="13" key="1">
    <citation type="submission" date="2021-05" db="EMBL/GenBank/DDBJ databases">
        <title>The genome of the haptophyte Pavlova lutheri (Diacronema luteri, Pavlovales) - a model for lipid biosynthesis in eukaryotic algae.</title>
        <authorList>
            <person name="Hulatt C.J."/>
            <person name="Posewitz M.C."/>
        </authorList>
    </citation>
    <scope>NUCLEOTIDE SEQUENCE</scope>
    <source>
        <strain evidence="13">NIVA-4/92</strain>
    </source>
</reference>
<protein>
    <recommendedName>
        <fullName evidence="10">UDP-D-xylose:beta-D-glucoside alpha-1,3-D-xylosyltransferase</fullName>
        <ecNumber evidence="10">2.4.2.42</ecNumber>
    </recommendedName>
</protein>
<evidence type="ECO:0000256" key="1">
    <source>
        <dbReference type="ARBA" id="ARBA00004606"/>
    </source>
</evidence>
<keyword evidence="14" id="KW-1185">Reference proteome</keyword>
<dbReference type="InterPro" id="IPR002495">
    <property type="entry name" value="Glyco_trans_8"/>
</dbReference>
<comment type="function">
    <text evidence="9">Glycosyltransferase which elongates the O-linked glucose attached to EGF-like repeats in the extracellular domain of Notch proteins by catalyzing the addition of xylose.</text>
</comment>
<evidence type="ECO:0000256" key="3">
    <source>
        <dbReference type="ARBA" id="ARBA00022679"/>
    </source>
</evidence>
<dbReference type="InterPro" id="IPR051993">
    <property type="entry name" value="Glycosyltransferase_8"/>
</dbReference>
<dbReference type="EC" id="2.4.2.42" evidence="10"/>
<dbReference type="GO" id="GO:0016266">
    <property type="term" value="P:protein O-linked glycosylation via N-acetyl-galactosamine"/>
    <property type="evidence" value="ECO:0007669"/>
    <property type="project" value="TreeGrafter"/>
</dbReference>
<accession>A0A8J5XIF3</accession>
<keyword evidence="5" id="KW-0735">Signal-anchor</keyword>
<feature type="compositionally biased region" description="Basic and acidic residues" evidence="12">
    <location>
        <begin position="711"/>
        <end position="720"/>
    </location>
</feature>
<evidence type="ECO:0000256" key="9">
    <source>
        <dbReference type="ARBA" id="ARBA00037301"/>
    </source>
</evidence>
<evidence type="ECO:0000256" key="7">
    <source>
        <dbReference type="ARBA" id="ARBA00023136"/>
    </source>
</evidence>
<organism evidence="13 14">
    <name type="scientific">Diacronema lutheri</name>
    <name type="common">Unicellular marine alga</name>
    <name type="synonym">Monochrysis lutheri</name>
    <dbReference type="NCBI Taxonomy" id="2081491"/>
    <lineage>
        <taxon>Eukaryota</taxon>
        <taxon>Haptista</taxon>
        <taxon>Haptophyta</taxon>
        <taxon>Pavlovophyceae</taxon>
        <taxon>Pavlovales</taxon>
        <taxon>Pavlovaceae</taxon>
        <taxon>Diacronema</taxon>
    </lineage>
</organism>
<keyword evidence="7" id="KW-0472">Membrane</keyword>
<proteinExistence type="predicted"/>
<comment type="subcellular location">
    <subcellularLocation>
        <location evidence="1">Membrane</location>
        <topology evidence="1">Single-pass type II membrane protein</topology>
    </subcellularLocation>
</comment>
<name>A0A8J5XIF3_DIALT</name>
<dbReference type="SUPFAM" id="SSF53448">
    <property type="entry name" value="Nucleotide-diphospho-sugar transferases"/>
    <property type="match status" value="1"/>
</dbReference>
<evidence type="ECO:0000256" key="4">
    <source>
        <dbReference type="ARBA" id="ARBA00022692"/>
    </source>
</evidence>
<keyword evidence="8" id="KW-0325">Glycoprotein</keyword>
<comment type="caution">
    <text evidence="13">The sequence shown here is derived from an EMBL/GenBank/DDBJ whole genome shotgun (WGS) entry which is preliminary data.</text>
</comment>
<evidence type="ECO:0000256" key="5">
    <source>
        <dbReference type="ARBA" id="ARBA00022968"/>
    </source>
</evidence>
<sequence>MLEALLLVRSLAPWQEPLYPELVANDRWFCASARAFRCRHRTWLSLPPGREEYHPWFSRFHLARHALAVEPEPVDVVLWLDADALFYRHAAEVEAGLLAWLPIELATTPLLLASTGAEFDVVHSPKAYFAANVSAARSTLDALSSLLPREDRPLVPGARRGAHATLQHAYAFDGDRRAQLFGCGGQIELLRQRSPELAAHLGLGRAGSVVVKPSGLRDGCALPLADGWREALREAGTMPAPGGAAPVDGVQSLRPFIAHLNCGSETPRDAVVQARLNGAHNRALGVPLPLPHEAALGGTVVAETEAAEAGRPAAPPPLAATPALLLIVYGEAYARSRTPVLVRSLLAARTSALRVYVLGDPPGLAAFREVLREHAHQTSLAHPDDRWTLFSADGSRHATGLLAQLDPSCHDGGYAYLFYKLFAHELLPALNHLLVLDSDAIVLGDVAQLWATFARFAPAQLVGMAADMSHRYYYRLSDPADEVFSRGWANVPQRTGVNGGLMLLHLARMRAVRFSAQLIDATRRGSQLREMGELAGFCRLAEQDTINWLLAQQPALWHPIDCRWNYMGTVTGGHALRVVALPLAARGGELHAYYDDCPHGGPTGANGAPGDLLRCECGARVEVLHFAGGTRASSVRRELNASIVDGAPEALLHDARVRRSLPTSFDALLAAHKVSVEAATAGSARDGESETRSSSGLERTAGAEGECTESGDDRPAEPCVRDGSCPDPYSSSGTQ</sequence>
<keyword evidence="3" id="KW-0808">Transferase</keyword>
<dbReference type="GO" id="GO:0016020">
    <property type="term" value="C:membrane"/>
    <property type="evidence" value="ECO:0007669"/>
    <property type="project" value="UniProtKB-SubCell"/>
</dbReference>
<dbReference type="Gene3D" id="3.90.550.10">
    <property type="entry name" value="Spore Coat Polysaccharide Biosynthesis Protein SpsA, Chain A"/>
    <property type="match status" value="1"/>
</dbReference>
<dbReference type="Pfam" id="PF01501">
    <property type="entry name" value="Glyco_transf_8"/>
    <property type="match status" value="1"/>
</dbReference>
<evidence type="ECO:0000256" key="8">
    <source>
        <dbReference type="ARBA" id="ARBA00023180"/>
    </source>
</evidence>
<dbReference type="OrthoDB" id="411524at2759"/>
<evidence type="ECO:0000256" key="11">
    <source>
        <dbReference type="ARBA" id="ARBA00049181"/>
    </source>
</evidence>
<comment type="catalytic activity">
    <reaction evidence="11">
        <text>3-O-(beta-D-glucosyl)-L-seryl-[EGF-like domain protein] + UDP-alpha-D-xylose = 3-O-[alpha-D-xylosyl-(1-&gt;3)-beta-D-glucosyl]-L-seryl-[EGF-like domain protein] + UDP + H(+)</text>
        <dbReference type="Rhea" id="RHEA:56064"/>
        <dbReference type="Rhea" id="RHEA-COMP:14610"/>
        <dbReference type="Rhea" id="RHEA-COMP:14611"/>
        <dbReference type="ChEBI" id="CHEBI:15378"/>
        <dbReference type="ChEBI" id="CHEBI:57632"/>
        <dbReference type="ChEBI" id="CHEBI:58223"/>
        <dbReference type="ChEBI" id="CHEBI:140575"/>
        <dbReference type="ChEBI" id="CHEBI:140576"/>
        <dbReference type="EC" id="2.4.2.42"/>
    </reaction>
</comment>
<feature type="region of interest" description="Disordered" evidence="12">
    <location>
        <begin position="678"/>
        <end position="735"/>
    </location>
</feature>
<dbReference type="EMBL" id="JAGTXO010000012">
    <property type="protein sequence ID" value="KAG8464757.1"/>
    <property type="molecule type" value="Genomic_DNA"/>
</dbReference>
<evidence type="ECO:0000256" key="12">
    <source>
        <dbReference type="SAM" id="MobiDB-lite"/>
    </source>
</evidence>
<evidence type="ECO:0000256" key="10">
    <source>
        <dbReference type="ARBA" id="ARBA00038854"/>
    </source>
</evidence>
<dbReference type="PANTHER" id="PTHR46012">
    <property type="entry name" value="IP22168P"/>
    <property type="match status" value="1"/>
</dbReference>
<evidence type="ECO:0000313" key="14">
    <source>
        <dbReference type="Proteomes" id="UP000751190"/>
    </source>
</evidence>
<gene>
    <name evidence="13" type="ORF">KFE25_010125</name>
</gene>
<keyword evidence="4" id="KW-0812">Transmembrane</keyword>
<keyword evidence="6" id="KW-1133">Transmembrane helix</keyword>
<dbReference type="InterPro" id="IPR029044">
    <property type="entry name" value="Nucleotide-diphossugar_trans"/>
</dbReference>